<keyword evidence="3" id="KW-0489">Methyltransferase</keyword>
<feature type="domain" description="CheR-type methyltransferase" evidence="6">
    <location>
        <begin position="1"/>
        <end position="280"/>
    </location>
</feature>
<dbReference type="AlphaFoldDB" id="A0A948RZM0"/>
<evidence type="ECO:0000313" key="7">
    <source>
        <dbReference type="EMBL" id="MBU2692112.1"/>
    </source>
</evidence>
<dbReference type="PANTHER" id="PTHR24422:SF21">
    <property type="entry name" value="CHEMOTAXIS PROTEIN METHYLTRANSFERASE 1"/>
    <property type="match status" value="1"/>
</dbReference>
<keyword evidence="5" id="KW-0949">S-adenosyl-L-methionine</keyword>
<dbReference type="GO" id="GO:0008983">
    <property type="term" value="F:protein-glutamate O-methyltransferase activity"/>
    <property type="evidence" value="ECO:0007669"/>
    <property type="project" value="UniProtKB-EC"/>
</dbReference>
<dbReference type="PANTHER" id="PTHR24422">
    <property type="entry name" value="CHEMOTAXIS PROTEIN METHYLTRANSFERASE"/>
    <property type="match status" value="1"/>
</dbReference>
<dbReference type="EMBL" id="JAHJDP010000084">
    <property type="protein sequence ID" value="MBU2692112.1"/>
    <property type="molecule type" value="Genomic_DNA"/>
</dbReference>
<comment type="catalytic activity">
    <reaction evidence="1">
        <text>L-glutamyl-[protein] + S-adenosyl-L-methionine = [protein]-L-glutamate 5-O-methyl ester + S-adenosyl-L-homocysteine</text>
        <dbReference type="Rhea" id="RHEA:24452"/>
        <dbReference type="Rhea" id="RHEA-COMP:10208"/>
        <dbReference type="Rhea" id="RHEA-COMP:10311"/>
        <dbReference type="ChEBI" id="CHEBI:29973"/>
        <dbReference type="ChEBI" id="CHEBI:57856"/>
        <dbReference type="ChEBI" id="CHEBI:59789"/>
        <dbReference type="ChEBI" id="CHEBI:82795"/>
        <dbReference type="EC" id="2.1.1.80"/>
    </reaction>
</comment>
<dbReference type="GO" id="GO:0032259">
    <property type="term" value="P:methylation"/>
    <property type="evidence" value="ECO:0007669"/>
    <property type="project" value="UniProtKB-KW"/>
</dbReference>
<dbReference type="InterPro" id="IPR050903">
    <property type="entry name" value="Bact_Chemotaxis_MeTrfase"/>
</dbReference>
<keyword evidence="4" id="KW-0808">Transferase</keyword>
<evidence type="ECO:0000256" key="3">
    <source>
        <dbReference type="ARBA" id="ARBA00022603"/>
    </source>
</evidence>
<protein>
    <recommendedName>
        <fullName evidence="2">protein-glutamate O-methyltransferase</fullName>
        <ecNumber evidence="2">2.1.1.80</ecNumber>
    </recommendedName>
</protein>
<evidence type="ECO:0000313" key="8">
    <source>
        <dbReference type="Proteomes" id="UP000777784"/>
    </source>
</evidence>
<dbReference type="PRINTS" id="PR00996">
    <property type="entry name" value="CHERMTFRASE"/>
</dbReference>
<dbReference type="Gene3D" id="1.10.155.10">
    <property type="entry name" value="Chemotaxis receptor methyltransferase CheR, N-terminal domain"/>
    <property type="match status" value="1"/>
</dbReference>
<evidence type="ECO:0000256" key="2">
    <source>
        <dbReference type="ARBA" id="ARBA00012534"/>
    </source>
</evidence>
<dbReference type="InterPro" id="IPR000780">
    <property type="entry name" value="CheR_MeTrfase"/>
</dbReference>
<gene>
    <name evidence="7" type="ORF">KJ970_14420</name>
</gene>
<dbReference type="Pfam" id="PF01739">
    <property type="entry name" value="CheR"/>
    <property type="match status" value="1"/>
</dbReference>
<evidence type="ECO:0000256" key="5">
    <source>
        <dbReference type="ARBA" id="ARBA00022691"/>
    </source>
</evidence>
<proteinExistence type="predicted"/>
<dbReference type="SMART" id="SM00138">
    <property type="entry name" value="MeTrc"/>
    <property type="match status" value="1"/>
</dbReference>
<dbReference type="Pfam" id="PF03705">
    <property type="entry name" value="CheR_N"/>
    <property type="match status" value="1"/>
</dbReference>
<name>A0A948RZM0_UNCEI</name>
<evidence type="ECO:0000256" key="4">
    <source>
        <dbReference type="ARBA" id="ARBA00022679"/>
    </source>
</evidence>
<dbReference type="InterPro" id="IPR036804">
    <property type="entry name" value="CheR_N_sf"/>
</dbReference>
<dbReference type="SUPFAM" id="SSF53335">
    <property type="entry name" value="S-adenosyl-L-methionine-dependent methyltransferases"/>
    <property type="match status" value="1"/>
</dbReference>
<sequence>MPIKLKPDEFILLRDLIEKISCIRVGDGKAYLIESRLSKVLEEYKCESFTEFHKKVVTSKDADLLTKIVDAMSTQETLWFRDVHPFKIFGEYLLPQYAAEIKEGKRQRVKIWSAASSTGQEAYSISMTILEKMKVFPHLRSQMFEILATDIAPSALKIASNGLYDRIAMGRGLPPPLRERYFSDEGRYTRIIDQVKSFVTFKQLNLRSDFGALGLFDIILCRNVAIYFADDFKRDLYARIRRALAPHGHLILGSSESISAYSKEFDLMEFGGGIYYRAKSANGINTSHAGGEQEAKRKIA</sequence>
<dbReference type="EC" id="2.1.1.80" evidence="2"/>
<dbReference type="Gene3D" id="3.40.50.150">
    <property type="entry name" value="Vaccinia Virus protein VP39"/>
    <property type="match status" value="1"/>
</dbReference>
<dbReference type="InterPro" id="IPR029063">
    <property type="entry name" value="SAM-dependent_MTases_sf"/>
</dbReference>
<reference evidence="7" key="1">
    <citation type="submission" date="2021-05" db="EMBL/GenBank/DDBJ databases">
        <title>Energy efficiency and biological interactions define the core microbiome of deep oligotrophic groundwater.</title>
        <authorList>
            <person name="Mehrshad M."/>
            <person name="Lopez-Fernandez M."/>
            <person name="Bell E."/>
            <person name="Bernier-Latmani R."/>
            <person name="Bertilsson S."/>
            <person name="Dopson M."/>
        </authorList>
    </citation>
    <scope>NUCLEOTIDE SEQUENCE</scope>
    <source>
        <strain evidence="7">Modern_marine.mb.64</strain>
    </source>
</reference>
<evidence type="ECO:0000256" key="1">
    <source>
        <dbReference type="ARBA" id="ARBA00001541"/>
    </source>
</evidence>
<comment type="caution">
    <text evidence="7">The sequence shown here is derived from an EMBL/GenBank/DDBJ whole genome shotgun (WGS) entry which is preliminary data.</text>
</comment>
<dbReference type="SUPFAM" id="SSF47757">
    <property type="entry name" value="Chemotaxis receptor methyltransferase CheR, N-terminal domain"/>
    <property type="match status" value="1"/>
</dbReference>
<dbReference type="PROSITE" id="PS50123">
    <property type="entry name" value="CHER"/>
    <property type="match status" value="1"/>
</dbReference>
<dbReference type="InterPro" id="IPR022642">
    <property type="entry name" value="CheR_C"/>
</dbReference>
<evidence type="ECO:0000259" key="6">
    <source>
        <dbReference type="PROSITE" id="PS50123"/>
    </source>
</evidence>
<accession>A0A948RZM0</accession>
<dbReference type="InterPro" id="IPR022641">
    <property type="entry name" value="CheR_N"/>
</dbReference>
<organism evidence="7 8">
    <name type="scientific">Eiseniibacteriota bacterium</name>
    <dbReference type="NCBI Taxonomy" id="2212470"/>
    <lineage>
        <taxon>Bacteria</taxon>
        <taxon>Candidatus Eiseniibacteriota</taxon>
    </lineage>
</organism>
<dbReference type="Proteomes" id="UP000777784">
    <property type="component" value="Unassembled WGS sequence"/>
</dbReference>